<dbReference type="InterPro" id="IPR036271">
    <property type="entry name" value="Tet_transcr_reg_TetR-rel_C_sf"/>
</dbReference>
<dbReference type="InterPro" id="IPR009057">
    <property type="entry name" value="Homeodomain-like_sf"/>
</dbReference>
<dbReference type="SUPFAM" id="SSF46689">
    <property type="entry name" value="Homeodomain-like"/>
    <property type="match status" value="1"/>
</dbReference>
<sequence length="239" mass="25082">MSPGETGKCPSTPRALAREQTMHRIVELGNAQLAEHGAAELSVREVARGLGMVSSAIYRYVRSRDELLTLLIVDAYEDLADTVEDAVAGAGDPPREKFLALGAAMTRWALEHPERWTLLYGTPVRGYDAPAETTIAPGIRVIGHVLTLAADAAATGTGPSSGADLTPAPAVTALLEENLPEFDVDTDPLTAMRALAVWSSLVGIISAHVFGQLGPDAVAVGEDLLAGQLPLLADLITAR</sequence>
<gene>
    <name evidence="6" type="ORF">JOF43_002271</name>
</gene>
<dbReference type="RefSeq" id="WP_209902083.1">
    <property type="nucleotide sequence ID" value="NZ_BAAAJW010000003.1"/>
</dbReference>
<evidence type="ECO:0000256" key="2">
    <source>
        <dbReference type="ARBA" id="ARBA00023125"/>
    </source>
</evidence>
<dbReference type="InterPro" id="IPR025996">
    <property type="entry name" value="MT1864/Rv1816-like_C"/>
</dbReference>
<reference evidence="6 7" key="1">
    <citation type="submission" date="2021-03" db="EMBL/GenBank/DDBJ databases">
        <title>Sequencing the genomes of 1000 actinobacteria strains.</title>
        <authorList>
            <person name="Klenk H.-P."/>
        </authorList>
    </citation>
    <scope>NUCLEOTIDE SEQUENCE [LARGE SCALE GENOMIC DNA]</scope>
    <source>
        <strain evidence="6 7">DSM 14566</strain>
    </source>
</reference>
<proteinExistence type="predicted"/>
<comment type="caution">
    <text evidence="6">The sequence shown here is derived from an EMBL/GenBank/DDBJ whole genome shotgun (WGS) entry which is preliminary data.</text>
</comment>
<feature type="DNA-binding region" description="H-T-H motif" evidence="4">
    <location>
        <begin position="42"/>
        <end position="61"/>
    </location>
</feature>
<feature type="domain" description="HTH tetR-type" evidence="5">
    <location>
        <begin position="19"/>
        <end position="79"/>
    </location>
</feature>
<dbReference type="PANTHER" id="PTHR30055:SF243">
    <property type="entry name" value="HTH-TYPE TRANSCRIPTIONAL REGULATOR RV1816"/>
    <property type="match status" value="1"/>
</dbReference>
<dbReference type="SUPFAM" id="SSF48498">
    <property type="entry name" value="Tetracyclin repressor-like, C-terminal domain"/>
    <property type="match status" value="1"/>
</dbReference>
<keyword evidence="3" id="KW-0804">Transcription</keyword>
<keyword evidence="2 4" id="KW-0238">DNA-binding</keyword>
<name>A0ABS4X3K4_9MICO</name>
<dbReference type="InterPro" id="IPR001647">
    <property type="entry name" value="HTH_TetR"/>
</dbReference>
<evidence type="ECO:0000256" key="3">
    <source>
        <dbReference type="ARBA" id="ARBA00023163"/>
    </source>
</evidence>
<dbReference type="Pfam" id="PF00440">
    <property type="entry name" value="TetR_N"/>
    <property type="match status" value="1"/>
</dbReference>
<evidence type="ECO:0000313" key="6">
    <source>
        <dbReference type="EMBL" id="MBP2382314.1"/>
    </source>
</evidence>
<evidence type="ECO:0000259" key="5">
    <source>
        <dbReference type="PROSITE" id="PS50977"/>
    </source>
</evidence>
<dbReference type="Pfam" id="PF13305">
    <property type="entry name" value="TetR_C_33"/>
    <property type="match status" value="1"/>
</dbReference>
<evidence type="ECO:0000256" key="4">
    <source>
        <dbReference type="PROSITE-ProRule" id="PRU00335"/>
    </source>
</evidence>
<dbReference type="PANTHER" id="PTHR30055">
    <property type="entry name" value="HTH-TYPE TRANSCRIPTIONAL REGULATOR RUTR"/>
    <property type="match status" value="1"/>
</dbReference>
<organism evidence="6 7">
    <name type="scientific">Brachybacterium sacelli</name>
    <dbReference type="NCBI Taxonomy" id="173364"/>
    <lineage>
        <taxon>Bacteria</taxon>
        <taxon>Bacillati</taxon>
        <taxon>Actinomycetota</taxon>
        <taxon>Actinomycetes</taxon>
        <taxon>Micrococcales</taxon>
        <taxon>Dermabacteraceae</taxon>
        <taxon>Brachybacterium</taxon>
    </lineage>
</organism>
<dbReference type="InterPro" id="IPR050109">
    <property type="entry name" value="HTH-type_TetR-like_transc_reg"/>
</dbReference>
<dbReference type="PROSITE" id="PS50977">
    <property type="entry name" value="HTH_TETR_2"/>
    <property type="match status" value="1"/>
</dbReference>
<evidence type="ECO:0000256" key="1">
    <source>
        <dbReference type="ARBA" id="ARBA00023015"/>
    </source>
</evidence>
<dbReference type="EMBL" id="JAGIOD010000001">
    <property type="protein sequence ID" value="MBP2382314.1"/>
    <property type="molecule type" value="Genomic_DNA"/>
</dbReference>
<dbReference type="Proteomes" id="UP001519290">
    <property type="component" value="Unassembled WGS sequence"/>
</dbReference>
<protein>
    <submittedName>
        <fullName evidence="6">AcrR family transcriptional regulator</fullName>
    </submittedName>
</protein>
<keyword evidence="7" id="KW-1185">Reference proteome</keyword>
<accession>A0ABS4X3K4</accession>
<keyword evidence="1" id="KW-0805">Transcription regulation</keyword>
<evidence type="ECO:0000313" key="7">
    <source>
        <dbReference type="Proteomes" id="UP001519290"/>
    </source>
</evidence>
<dbReference type="Gene3D" id="1.10.357.10">
    <property type="entry name" value="Tetracycline Repressor, domain 2"/>
    <property type="match status" value="1"/>
</dbReference>